<dbReference type="AlphaFoldDB" id="A0A328F5D5"/>
<evidence type="ECO:0000313" key="5">
    <source>
        <dbReference type="Proteomes" id="UP000293902"/>
    </source>
</evidence>
<gene>
    <name evidence="3" type="ORF">DO021_22615</name>
    <name evidence="2" type="ORF">EYB58_08020</name>
</gene>
<evidence type="ECO:0000259" key="1">
    <source>
        <dbReference type="Pfam" id="PF10881"/>
    </source>
</evidence>
<keyword evidence="5" id="KW-1185">Reference proteome</keyword>
<proteinExistence type="predicted"/>
<dbReference type="Gene3D" id="3.40.960.10">
    <property type="entry name" value="VSR Endonuclease"/>
    <property type="match status" value="1"/>
</dbReference>
<name>A0A328F5D5_9BACT</name>
<evidence type="ECO:0000313" key="4">
    <source>
        <dbReference type="Proteomes" id="UP000248798"/>
    </source>
</evidence>
<dbReference type="RefSeq" id="WP_111960871.1">
    <property type="nucleotide sequence ID" value="NZ_CP036313.1"/>
</dbReference>
<dbReference type="InterPro" id="IPR024402">
    <property type="entry name" value="DUF2726"/>
</dbReference>
<reference evidence="2 5" key="2">
    <citation type="submission" date="2019-02" db="EMBL/GenBank/DDBJ databases">
        <title>Complete genome sequence of Desulfobacter hydrogenophilus AcRS1.</title>
        <authorList>
            <person name="Marietou A."/>
            <person name="Lund M.B."/>
            <person name="Marshall I.P.G."/>
            <person name="Schreiber L."/>
            <person name="Jorgensen B."/>
        </authorList>
    </citation>
    <scope>NUCLEOTIDE SEQUENCE [LARGE SCALE GENOMIC DNA]</scope>
    <source>
        <strain evidence="2 5">AcRS1</strain>
    </source>
</reference>
<dbReference type="Proteomes" id="UP000248798">
    <property type="component" value="Unassembled WGS sequence"/>
</dbReference>
<dbReference type="OrthoDB" id="9757917at2"/>
<evidence type="ECO:0000313" key="2">
    <source>
        <dbReference type="EMBL" id="QBH12864.1"/>
    </source>
</evidence>
<reference evidence="3 4" key="1">
    <citation type="submission" date="2018-06" db="EMBL/GenBank/DDBJ databases">
        <title>Complete Genome Sequence of Desulfobacter hydrogenophilus (DSM3380).</title>
        <authorList>
            <person name="Marietou A."/>
            <person name="Schreiber L."/>
            <person name="Marshall I."/>
            <person name="Jorgensen B."/>
        </authorList>
    </citation>
    <scope>NUCLEOTIDE SEQUENCE [LARGE SCALE GENOMIC DNA]</scope>
    <source>
        <strain evidence="3 4">DSM 3380</strain>
    </source>
</reference>
<organism evidence="3 4">
    <name type="scientific">Desulfobacter hydrogenophilus</name>
    <dbReference type="NCBI Taxonomy" id="2291"/>
    <lineage>
        <taxon>Bacteria</taxon>
        <taxon>Pseudomonadati</taxon>
        <taxon>Thermodesulfobacteriota</taxon>
        <taxon>Desulfobacteria</taxon>
        <taxon>Desulfobacterales</taxon>
        <taxon>Desulfobacteraceae</taxon>
        <taxon>Desulfobacter</taxon>
    </lineage>
</organism>
<sequence>MLIRDKTMLSEVEKKFVARDSHLDFIIYNRMDKSPFLAVEVDGYEYHANNPEQLKKDRIKDGILKKYKIPLVRFSTIQSQEEKRLREKLTNIRHRGYC</sequence>
<protein>
    <submittedName>
        <fullName evidence="2">DUF2726 domain-containing protein</fullName>
    </submittedName>
</protein>
<feature type="domain" description="DUF2726" evidence="1">
    <location>
        <begin position="17"/>
        <end position="90"/>
    </location>
</feature>
<dbReference type="Pfam" id="PF10881">
    <property type="entry name" value="DUF2726"/>
    <property type="match status" value="1"/>
</dbReference>
<evidence type="ECO:0000313" key="3">
    <source>
        <dbReference type="EMBL" id="RAL99790.1"/>
    </source>
</evidence>
<accession>A0A328F5D5</accession>
<dbReference type="Proteomes" id="UP000293902">
    <property type="component" value="Chromosome"/>
</dbReference>
<dbReference type="EMBL" id="QLNI01000124">
    <property type="protein sequence ID" value="RAL99790.1"/>
    <property type="molecule type" value="Genomic_DNA"/>
</dbReference>
<dbReference type="EMBL" id="CP036313">
    <property type="protein sequence ID" value="QBH12864.1"/>
    <property type="molecule type" value="Genomic_DNA"/>
</dbReference>